<dbReference type="AlphaFoldDB" id="A0A8X6QJ28"/>
<dbReference type="OrthoDB" id="775972at2759"/>
<comment type="caution">
    <text evidence="1">The sequence shown here is derived from an EMBL/GenBank/DDBJ whole genome shotgun (WGS) entry which is preliminary data.</text>
</comment>
<gene>
    <name evidence="1" type="ORF">NPIL_381221</name>
</gene>
<keyword evidence="2" id="KW-1185">Reference proteome</keyword>
<reference evidence="1" key="1">
    <citation type="submission" date="2020-08" db="EMBL/GenBank/DDBJ databases">
        <title>Multicomponent nature underlies the extraordinary mechanical properties of spider dragline silk.</title>
        <authorList>
            <person name="Kono N."/>
            <person name="Nakamura H."/>
            <person name="Mori M."/>
            <person name="Yoshida Y."/>
            <person name="Ohtoshi R."/>
            <person name="Malay A.D."/>
            <person name="Moran D.A.P."/>
            <person name="Tomita M."/>
            <person name="Numata K."/>
            <person name="Arakawa K."/>
        </authorList>
    </citation>
    <scope>NUCLEOTIDE SEQUENCE</scope>
</reference>
<dbReference type="PANTHER" id="PTHR38681">
    <property type="entry name" value="RETROVIRUS-RELATED POL POLYPROTEIN FROM TRANSPOSON 412-LIKE PROTEIN-RELATED"/>
    <property type="match status" value="1"/>
</dbReference>
<dbReference type="PANTHER" id="PTHR38681:SF1">
    <property type="entry name" value="RETROVIRUS-RELATED POL POLYPROTEIN FROM TRANSPOSON 412-LIKE PROTEIN"/>
    <property type="match status" value="1"/>
</dbReference>
<organism evidence="1 2">
    <name type="scientific">Nephila pilipes</name>
    <name type="common">Giant wood spider</name>
    <name type="synonym">Nephila maculata</name>
    <dbReference type="NCBI Taxonomy" id="299642"/>
    <lineage>
        <taxon>Eukaryota</taxon>
        <taxon>Metazoa</taxon>
        <taxon>Ecdysozoa</taxon>
        <taxon>Arthropoda</taxon>
        <taxon>Chelicerata</taxon>
        <taxon>Arachnida</taxon>
        <taxon>Araneae</taxon>
        <taxon>Araneomorphae</taxon>
        <taxon>Entelegynae</taxon>
        <taxon>Araneoidea</taxon>
        <taxon>Nephilidae</taxon>
        <taxon>Nephila</taxon>
    </lineage>
</organism>
<evidence type="ECO:0000313" key="2">
    <source>
        <dbReference type="Proteomes" id="UP000887013"/>
    </source>
</evidence>
<evidence type="ECO:0000313" key="1">
    <source>
        <dbReference type="EMBL" id="GFU17283.1"/>
    </source>
</evidence>
<proteinExistence type="predicted"/>
<protein>
    <submittedName>
        <fullName evidence="1">Uncharacterized protein</fullName>
    </submittedName>
</protein>
<accession>A0A8X6QJ28</accession>
<dbReference type="Proteomes" id="UP000887013">
    <property type="component" value="Unassembled WGS sequence"/>
</dbReference>
<dbReference type="EMBL" id="BMAW01126562">
    <property type="protein sequence ID" value="GFU17283.1"/>
    <property type="molecule type" value="Genomic_DNA"/>
</dbReference>
<sequence>MCTHVFVRGGSIYHPLHTPYNGPLPESKRSDKLFKVNVEEKPTTISIHRVKPAFMPITNLDITPISTKLSLDAPTKTNIRQTRSGRRVHFPDYLVSLR</sequence>
<name>A0A8X6QJ28_NEPPI</name>